<evidence type="ECO:0000256" key="2">
    <source>
        <dbReference type="SAM" id="MobiDB-lite"/>
    </source>
</evidence>
<dbReference type="HOGENOM" id="CLU_015945_1_0_1"/>
<dbReference type="PANTHER" id="PTHR12455">
    <property type="entry name" value="NUCLEOLAR COMPLEX PROTEIN 4"/>
    <property type="match status" value="1"/>
</dbReference>
<dbReference type="InterPro" id="IPR027193">
    <property type="entry name" value="Noc4"/>
</dbReference>
<dbReference type="EMBL" id="EQ962659">
    <property type="protein sequence ID" value="EED13396.1"/>
    <property type="molecule type" value="Genomic_DNA"/>
</dbReference>
<sequence length="559" mass="63803">MAKEITKKRKTPSKGAGNVNSSSKRRAVASDQSKNEQAKIEELEAQISESRKYYNNIATLISMLNVTGNKDAIEQPNLAVAVPLCRVFCRLIAGGNLQMPSKASEQEQIVVRWLKERLQEYQSALLDIIRYADSSSQITALTLSLRLVNVRATHIPEAEVQVWTSGLFQNIFGALIEAEDGQAVRSEFVENFVKEYDDVRFYTFQKIASYSPEVQSSETLERLIWILSQCDSIPQDYKFTKFYGQQPTEKGKSKSPLLSVNSHRRHAQDAWLSILRSSDLSEFQRKSLLKRMSHTIAPWFLRPELLMDFLTDSYNAGGSIALLALSGLFYLIQERNLDYPHFYTKLYSLLDSELLHSKHRSRFFRLLDTFLASTHLPATLVASFIKRLARLALNAPPSAIVAIVPFAYNLLKSHPTCTFMIHREILDKKQKSMIEAQGMTDPFLPDETDPTLTNAIESSLWEIESLQSHYHPNVAAIARIISEQFTKQSYNMEDFLDYSYQGMLMAELGVEEKPFRKAPVVEFQIPKRIFTDRLLMEEDRGEDRGTGSLLRKLWEFPAA</sequence>
<feature type="domain" description="CCAAT-binding factor" evidence="3">
    <location>
        <begin position="321"/>
        <end position="478"/>
    </location>
</feature>
<dbReference type="GO" id="GO:0005829">
    <property type="term" value="C:cytosol"/>
    <property type="evidence" value="ECO:0007669"/>
    <property type="project" value="EnsemblFungi"/>
</dbReference>
<protein>
    <submittedName>
        <fullName evidence="4">Ribosome biogenesis protein Noc4, putative</fullName>
    </submittedName>
</protein>
<evidence type="ECO:0000313" key="5">
    <source>
        <dbReference type="Proteomes" id="UP000001745"/>
    </source>
</evidence>
<dbReference type="GO" id="GO:0000480">
    <property type="term" value="P:endonucleolytic cleavage in 5'-ETS of tricistronic rRNA transcript (SSU-rRNA, 5.8S rRNA, LSU-rRNA)"/>
    <property type="evidence" value="ECO:0007669"/>
    <property type="project" value="EnsemblFungi"/>
</dbReference>
<feature type="region of interest" description="Disordered" evidence="2">
    <location>
        <begin position="1"/>
        <end position="39"/>
    </location>
</feature>
<dbReference type="GO" id="GO:0000472">
    <property type="term" value="P:endonucleolytic cleavage to generate mature 5'-end of SSU-rRNA from (SSU-rRNA, 5.8S rRNA, LSU-rRNA)"/>
    <property type="evidence" value="ECO:0007669"/>
    <property type="project" value="EnsemblFungi"/>
</dbReference>
<dbReference type="RefSeq" id="XP_002487507.1">
    <property type="nucleotide sequence ID" value="XM_002487462.1"/>
</dbReference>
<dbReference type="FunCoup" id="B8MQJ4">
    <property type="interactions" value="628"/>
</dbReference>
<proteinExistence type="inferred from homology"/>
<dbReference type="eggNOG" id="KOG2154">
    <property type="taxonomic scope" value="Eukaryota"/>
</dbReference>
<keyword evidence="5" id="KW-1185">Reference proteome</keyword>
<name>B8MQJ4_TALSN</name>
<dbReference type="GO" id="GO:0032040">
    <property type="term" value="C:small-subunit processome"/>
    <property type="evidence" value="ECO:0007669"/>
    <property type="project" value="EnsemblFungi"/>
</dbReference>
<organism evidence="4 5">
    <name type="scientific">Talaromyces stipitatus (strain ATCC 10500 / CBS 375.48 / QM 6759 / NRRL 1006)</name>
    <name type="common">Penicillium stipitatum</name>
    <dbReference type="NCBI Taxonomy" id="441959"/>
    <lineage>
        <taxon>Eukaryota</taxon>
        <taxon>Fungi</taxon>
        <taxon>Dikarya</taxon>
        <taxon>Ascomycota</taxon>
        <taxon>Pezizomycotina</taxon>
        <taxon>Eurotiomycetes</taxon>
        <taxon>Eurotiomycetidae</taxon>
        <taxon>Eurotiales</taxon>
        <taxon>Trichocomaceae</taxon>
        <taxon>Talaromyces</taxon>
        <taxon>Talaromyces sect. Talaromyces</taxon>
    </lineage>
</organism>
<gene>
    <name evidence="4" type="ORF">TSTA_058840</name>
</gene>
<evidence type="ECO:0000256" key="1">
    <source>
        <dbReference type="ARBA" id="ARBA00007797"/>
    </source>
</evidence>
<dbReference type="GO" id="GO:0030692">
    <property type="term" value="C:Noc4p-Nop14p complex"/>
    <property type="evidence" value="ECO:0007669"/>
    <property type="project" value="EnsemblFungi"/>
</dbReference>
<dbReference type="PANTHER" id="PTHR12455:SF0">
    <property type="entry name" value="NUCLEOLAR COMPLEX PROTEIN 4 HOMOLOG"/>
    <property type="match status" value="1"/>
</dbReference>
<dbReference type="GeneID" id="8106486"/>
<dbReference type="InterPro" id="IPR005612">
    <property type="entry name" value="CCAAT-binding_factor"/>
</dbReference>
<dbReference type="OMA" id="YYNNIVT"/>
<dbReference type="Pfam" id="PF03914">
    <property type="entry name" value="CBF"/>
    <property type="match status" value="1"/>
</dbReference>
<dbReference type="PhylomeDB" id="B8MQJ4"/>
<dbReference type="STRING" id="441959.B8MQJ4"/>
<feature type="compositionally biased region" description="Basic residues" evidence="2">
    <location>
        <begin position="1"/>
        <end position="12"/>
    </location>
</feature>
<dbReference type="GO" id="GO:0000447">
    <property type="term" value="P:endonucleolytic cleavage in ITS1 to separate SSU-rRNA from 5.8S rRNA and LSU-rRNA from tricistronic rRNA transcript (SSU-rRNA, 5.8S rRNA, LSU-rRNA)"/>
    <property type="evidence" value="ECO:0007669"/>
    <property type="project" value="EnsemblFungi"/>
</dbReference>
<dbReference type="AlphaFoldDB" id="B8MQJ4"/>
<reference evidence="5" key="1">
    <citation type="journal article" date="2015" name="Genome Announc.">
        <title>Genome sequence of the AIDS-associated pathogen Penicillium marneffei (ATCC18224) and its near taxonomic relative Talaromyces stipitatus (ATCC10500).</title>
        <authorList>
            <person name="Nierman W.C."/>
            <person name="Fedorova-Abrams N.D."/>
            <person name="Andrianopoulos A."/>
        </authorList>
    </citation>
    <scope>NUCLEOTIDE SEQUENCE [LARGE SCALE GENOMIC DNA]</scope>
    <source>
        <strain evidence="5">ATCC 10500 / CBS 375.48 / QM 6759 / NRRL 1006</strain>
    </source>
</reference>
<evidence type="ECO:0000313" key="4">
    <source>
        <dbReference type="EMBL" id="EED13396.1"/>
    </source>
</evidence>
<accession>B8MQJ4</accession>
<dbReference type="InParanoid" id="B8MQJ4"/>
<dbReference type="VEuPathDB" id="FungiDB:TSTA_058840"/>
<dbReference type="OrthoDB" id="10263185at2759"/>
<comment type="similarity">
    <text evidence="1">Belongs to the CBF/MAK21 family.</text>
</comment>
<evidence type="ECO:0000259" key="3">
    <source>
        <dbReference type="Pfam" id="PF03914"/>
    </source>
</evidence>
<dbReference type="Proteomes" id="UP000001745">
    <property type="component" value="Unassembled WGS sequence"/>
</dbReference>